<accession>W9Y8E6</accession>
<dbReference type="Pfam" id="PF00857">
    <property type="entry name" value="Isochorismatase"/>
    <property type="match status" value="1"/>
</dbReference>
<dbReference type="Proteomes" id="UP000019478">
    <property type="component" value="Unassembled WGS sequence"/>
</dbReference>
<dbReference type="GO" id="GO:0051213">
    <property type="term" value="F:dioxygenase activity"/>
    <property type="evidence" value="ECO:0007669"/>
    <property type="project" value="InterPro"/>
</dbReference>
<keyword evidence="5" id="KW-1185">Reference proteome</keyword>
<dbReference type="Pfam" id="PF13532">
    <property type="entry name" value="2OG-FeII_Oxy_2"/>
    <property type="match status" value="1"/>
</dbReference>
<evidence type="ECO:0000256" key="2">
    <source>
        <dbReference type="SAM" id="MobiDB-lite"/>
    </source>
</evidence>
<dbReference type="AlphaFoldDB" id="W9Y8E6"/>
<dbReference type="GeneID" id="19166005"/>
<dbReference type="GO" id="GO:0006307">
    <property type="term" value="P:DNA alkylation repair"/>
    <property type="evidence" value="ECO:0007669"/>
    <property type="project" value="InterPro"/>
</dbReference>
<feature type="compositionally biased region" description="Basic and acidic residues" evidence="2">
    <location>
        <begin position="432"/>
        <end position="447"/>
    </location>
</feature>
<dbReference type="STRING" id="1182542.W9Y8E6"/>
<dbReference type="InterPro" id="IPR005123">
    <property type="entry name" value="Oxoglu/Fe-dep_dioxygenase_dom"/>
</dbReference>
<dbReference type="SUPFAM" id="SSF51197">
    <property type="entry name" value="Clavaminate synthase-like"/>
    <property type="match status" value="1"/>
</dbReference>
<comment type="similarity">
    <text evidence="1">Belongs to the isochorismatase family.</text>
</comment>
<gene>
    <name evidence="4" type="ORF">A1O3_01872</name>
</gene>
<evidence type="ECO:0000313" key="4">
    <source>
        <dbReference type="EMBL" id="EXJ88808.1"/>
    </source>
</evidence>
<dbReference type="PROSITE" id="PS51471">
    <property type="entry name" value="FE2OG_OXY"/>
    <property type="match status" value="1"/>
</dbReference>
<dbReference type="CDD" id="cd00431">
    <property type="entry name" value="cysteine_hydrolases"/>
    <property type="match status" value="1"/>
</dbReference>
<feature type="domain" description="Fe2OG dioxygenase" evidence="3">
    <location>
        <begin position="568"/>
        <end position="690"/>
    </location>
</feature>
<evidence type="ECO:0000256" key="1">
    <source>
        <dbReference type="ARBA" id="ARBA00006336"/>
    </source>
</evidence>
<dbReference type="Gene3D" id="3.40.50.850">
    <property type="entry name" value="Isochorismatase-like"/>
    <property type="match status" value="1"/>
</dbReference>
<evidence type="ECO:0000313" key="5">
    <source>
        <dbReference type="Proteomes" id="UP000019478"/>
    </source>
</evidence>
<dbReference type="SUPFAM" id="SSF52499">
    <property type="entry name" value="Isochorismatase-like hydrolases"/>
    <property type="match status" value="1"/>
</dbReference>
<proteinExistence type="inferred from homology"/>
<reference evidence="4 5" key="1">
    <citation type="submission" date="2013-03" db="EMBL/GenBank/DDBJ databases">
        <title>The Genome Sequence of Capronia epimyces CBS 606.96.</title>
        <authorList>
            <consortium name="The Broad Institute Genomics Platform"/>
            <person name="Cuomo C."/>
            <person name="de Hoog S."/>
            <person name="Gorbushina A."/>
            <person name="Walker B."/>
            <person name="Young S.K."/>
            <person name="Zeng Q."/>
            <person name="Gargeya S."/>
            <person name="Fitzgerald M."/>
            <person name="Haas B."/>
            <person name="Abouelleil A."/>
            <person name="Allen A.W."/>
            <person name="Alvarado L."/>
            <person name="Arachchi H.M."/>
            <person name="Berlin A.M."/>
            <person name="Chapman S.B."/>
            <person name="Gainer-Dewar J."/>
            <person name="Goldberg J."/>
            <person name="Griggs A."/>
            <person name="Gujja S."/>
            <person name="Hansen M."/>
            <person name="Howarth C."/>
            <person name="Imamovic A."/>
            <person name="Ireland A."/>
            <person name="Larimer J."/>
            <person name="McCowan C."/>
            <person name="Murphy C."/>
            <person name="Pearson M."/>
            <person name="Poon T.W."/>
            <person name="Priest M."/>
            <person name="Roberts A."/>
            <person name="Saif S."/>
            <person name="Shea T."/>
            <person name="Sisk P."/>
            <person name="Sykes S."/>
            <person name="Wortman J."/>
            <person name="Nusbaum C."/>
            <person name="Birren B."/>
        </authorList>
    </citation>
    <scope>NUCLEOTIDE SEQUENCE [LARGE SCALE GENOMIC DNA]</scope>
    <source>
        <strain evidence="4 5">CBS 606.96</strain>
    </source>
</reference>
<organism evidence="4 5">
    <name type="scientific">Capronia epimyces CBS 606.96</name>
    <dbReference type="NCBI Taxonomy" id="1182542"/>
    <lineage>
        <taxon>Eukaryota</taxon>
        <taxon>Fungi</taxon>
        <taxon>Dikarya</taxon>
        <taxon>Ascomycota</taxon>
        <taxon>Pezizomycotina</taxon>
        <taxon>Eurotiomycetes</taxon>
        <taxon>Chaetothyriomycetidae</taxon>
        <taxon>Chaetothyriales</taxon>
        <taxon>Herpotrichiellaceae</taxon>
        <taxon>Capronia</taxon>
    </lineage>
</organism>
<dbReference type="InterPro" id="IPR032854">
    <property type="entry name" value="ALKBH3"/>
</dbReference>
<dbReference type="InterPro" id="IPR036380">
    <property type="entry name" value="Isochorismatase-like_sf"/>
</dbReference>
<dbReference type="HOGENOM" id="CLU_005335_0_0_1"/>
<dbReference type="PANTHER" id="PTHR31212">
    <property type="entry name" value="ALPHA-KETOGLUTARATE-DEPENDENT DIOXYGENASE ALKB HOMOLOG 3"/>
    <property type="match status" value="1"/>
</dbReference>
<protein>
    <recommendedName>
        <fullName evidence="3">Fe2OG dioxygenase domain-containing protein</fullName>
    </recommendedName>
</protein>
<dbReference type="InterPro" id="IPR037151">
    <property type="entry name" value="AlkB-like_sf"/>
</dbReference>
<sequence>MLFPAGSLPTGPPIETKKALLLLDFQNDFVSPEGKVHVANVLSFLPNLLALVAEFRAKGEVIWVGTEYKQPQSTISTTTGSYSILLKQNLGDKDTDGETREYIDNPRCTSLSSQGPFSPSTVTHDREAFLAAGTAAKDRCCIPGTPGADFPGLIKDAIDSQRDLVMLKSHYSAFPESPLLMHLRTRLITELYICGSLSNVAVYATVLDAVCHGLQVTIVEDCLGFKDEKCHVEAMRQMADHMGASGVDCQELRDDLAGLLGDVVREEDYTTRFQVTIAPPARRIKSHTSRKHIHDWIARLEGQENKDICAEDAAKPSNMSAEGSTDGRDSSCTKSELSRRLVRSVSPDHGPPRKRSTSDVDSPEEAHIPKLSHSPSIRRASNPGDSAEQLKRKQTNSSTRKKRPSNKPKESPSPTYDTVMVHTQFANNAGAGRDDSSDNDPAQREEVVSETARCGRVLMSKKKERMTPRFLEPDDIIGQGDCQLYLDLLGPEEAERAFHSCKKGIRWQKMFHRSGEVPRLVAVQGRIAEDGSCIPVYRHPADESPELLAFDPTVDTLRKAAEKVVGHHLNHVLIQWYRNGEDNISEHTDKTLDIVRGSSIVNLSLGAQRTMSLRKKRSSVASDVENLDSDATRPCQRIRLPHKSLFVLGEETNRHWLHAIRADKRPPSQKDPAELAYGGERISLTFRHIGTFINPIKDTIWGQGATRKHREGAQHLLAGTEAEKQGEIMIRAFGQENHRSTDWDWDTWYGKGFDVVNFETKKA</sequence>
<dbReference type="eggNOG" id="ENOG502QRZN">
    <property type="taxonomic scope" value="Eukaryota"/>
</dbReference>
<name>W9Y8E6_9EURO</name>
<dbReference type="Gene3D" id="2.60.120.590">
    <property type="entry name" value="Alpha-ketoglutarate-dependent dioxygenase AlkB-like"/>
    <property type="match status" value="1"/>
</dbReference>
<dbReference type="InterPro" id="IPR027450">
    <property type="entry name" value="AlkB-like"/>
</dbReference>
<dbReference type="EMBL" id="AMGY01000002">
    <property type="protein sequence ID" value="EXJ88808.1"/>
    <property type="molecule type" value="Genomic_DNA"/>
</dbReference>
<feature type="region of interest" description="Disordered" evidence="2">
    <location>
        <begin position="314"/>
        <end position="451"/>
    </location>
</feature>
<comment type="caution">
    <text evidence="4">The sequence shown here is derived from an EMBL/GenBank/DDBJ whole genome shotgun (WGS) entry which is preliminary data.</text>
</comment>
<evidence type="ECO:0000259" key="3">
    <source>
        <dbReference type="PROSITE" id="PS51471"/>
    </source>
</evidence>
<feature type="compositionally biased region" description="Basic and acidic residues" evidence="2">
    <location>
        <begin position="325"/>
        <end position="339"/>
    </location>
</feature>
<dbReference type="InterPro" id="IPR000868">
    <property type="entry name" value="Isochorismatase-like_dom"/>
</dbReference>
<dbReference type="RefSeq" id="XP_007730205.1">
    <property type="nucleotide sequence ID" value="XM_007732015.1"/>
</dbReference>
<dbReference type="PANTHER" id="PTHR31212:SF5">
    <property type="entry name" value="ISOCHORISMATASE FAMILY PROTEIN FAMILY (AFU_ORTHOLOGUE AFUA_3G14500)"/>
    <property type="match status" value="1"/>
</dbReference>
<dbReference type="OrthoDB" id="445341at2759"/>